<protein>
    <submittedName>
        <fullName evidence="2">Uncharacterized protein</fullName>
    </submittedName>
</protein>
<dbReference type="RefSeq" id="WP_343763341.1">
    <property type="nucleotide sequence ID" value="NZ_BAAAFG010000002.1"/>
</dbReference>
<comment type="caution">
    <text evidence="2">The sequence shown here is derived from an EMBL/GenBank/DDBJ whole genome shotgun (WGS) entry which is preliminary data.</text>
</comment>
<evidence type="ECO:0000256" key="1">
    <source>
        <dbReference type="SAM" id="SignalP"/>
    </source>
</evidence>
<reference evidence="3" key="1">
    <citation type="journal article" date="2019" name="Int. J. Syst. Evol. Microbiol.">
        <title>The Global Catalogue of Microorganisms (GCM) 10K type strain sequencing project: providing services to taxonomists for standard genome sequencing and annotation.</title>
        <authorList>
            <consortium name="The Broad Institute Genomics Platform"/>
            <consortium name="The Broad Institute Genome Sequencing Center for Infectious Disease"/>
            <person name="Wu L."/>
            <person name="Ma J."/>
        </authorList>
    </citation>
    <scope>NUCLEOTIDE SEQUENCE [LARGE SCALE GENOMIC DNA]</scope>
    <source>
        <strain evidence="3">JCM 16082</strain>
    </source>
</reference>
<dbReference type="Proteomes" id="UP001500507">
    <property type="component" value="Unassembled WGS sequence"/>
</dbReference>
<sequence length="117" mass="13460">MNTIRKSAVMVALLLLAQTGMATEKNPGKGKTKSEQVPVMRITDDLIYLTYLNLSQEKVTITIFDHHDNRVFSETIKGKAEVGKIFDFSKVELMDFRFIVKTEDQTFTKKNMKVVKW</sequence>
<evidence type="ECO:0000313" key="2">
    <source>
        <dbReference type="EMBL" id="GAA0871336.1"/>
    </source>
</evidence>
<keyword evidence="1" id="KW-0732">Signal</keyword>
<evidence type="ECO:0000313" key="3">
    <source>
        <dbReference type="Proteomes" id="UP001500507"/>
    </source>
</evidence>
<organism evidence="2 3">
    <name type="scientific">Gangjinia marincola</name>
    <dbReference type="NCBI Taxonomy" id="578463"/>
    <lineage>
        <taxon>Bacteria</taxon>
        <taxon>Pseudomonadati</taxon>
        <taxon>Bacteroidota</taxon>
        <taxon>Flavobacteriia</taxon>
        <taxon>Flavobacteriales</taxon>
        <taxon>Flavobacteriaceae</taxon>
        <taxon>Gangjinia</taxon>
    </lineage>
</organism>
<gene>
    <name evidence="2" type="ORF">GCM10009117_04820</name>
</gene>
<proteinExistence type="predicted"/>
<name>A0ABP3XQ31_9FLAO</name>
<feature type="chain" id="PRO_5046768463" evidence="1">
    <location>
        <begin position="23"/>
        <end position="117"/>
    </location>
</feature>
<dbReference type="EMBL" id="BAAAFG010000002">
    <property type="protein sequence ID" value="GAA0871336.1"/>
    <property type="molecule type" value="Genomic_DNA"/>
</dbReference>
<keyword evidence="3" id="KW-1185">Reference proteome</keyword>
<accession>A0ABP3XQ31</accession>
<feature type="signal peptide" evidence="1">
    <location>
        <begin position="1"/>
        <end position="22"/>
    </location>
</feature>